<dbReference type="VEuPathDB" id="FungiDB:I302_04624"/>
<dbReference type="STRING" id="1296100.A0A1B9G7F0"/>
<gene>
    <name evidence="3" type="ORF">I302_04624</name>
</gene>
<dbReference type="GeneID" id="30209023"/>
<protein>
    <submittedName>
        <fullName evidence="3">Actin lateral binding protein</fullName>
    </submittedName>
</protein>
<evidence type="ECO:0000313" key="3">
    <source>
        <dbReference type="EMBL" id="OCF26933.1"/>
    </source>
</evidence>
<accession>A0A1B9G7F0</accession>
<proteinExistence type="predicted"/>
<dbReference type="EMBL" id="KI894020">
    <property type="protein sequence ID" value="OCF26933.1"/>
    <property type="molecule type" value="Genomic_DNA"/>
</dbReference>
<evidence type="ECO:0000256" key="1">
    <source>
        <dbReference type="ARBA" id="ARBA00023054"/>
    </source>
</evidence>
<dbReference type="OrthoDB" id="128924at2759"/>
<dbReference type="AlphaFoldDB" id="A0A1B9G7F0"/>
<feature type="region of interest" description="Disordered" evidence="2">
    <location>
        <begin position="26"/>
        <end position="59"/>
    </location>
</feature>
<evidence type="ECO:0000256" key="2">
    <source>
        <dbReference type="SAM" id="MobiDB-lite"/>
    </source>
</evidence>
<dbReference type="Gene3D" id="1.20.5.170">
    <property type="match status" value="1"/>
</dbReference>
<reference evidence="3" key="1">
    <citation type="submission" date="2013-07" db="EMBL/GenBank/DDBJ databases">
        <title>The Genome Sequence of Cryptococcus bestiolae CBS10118.</title>
        <authorList>
            <consortium name="The Broad Institute Genome Sequencing Platform"/>
            <person name="Cuomo C."/>
            <person name="Litvintseva A."/>
            <person name="Chen Y."/>
            <person name="Heitman J."/>
            <person name="Sun S."/>
            <person name="Springer D."/>
            <person name="Dromer F."/>
            <person name="Young S.K."/>
            <person name="Zeng Q."/>
            <person name="Gargeya S."/>
            <person name="Fitzgerald M."/>
            <person name="Abouelleil A."/>
            <person name="Alvarado L."/>
            <person name="Berlin A.M."/>
            <person name="Chapman S.B."/>
            <person name="Dewar J."/>
            <person name="Goldberg J."/>
            <person name="Griggs A."/>
            <person name="Gujja S."/>
            <person name="Hansen M."/>
            <person name="Howarth C."/>
            <person name="Imamovic A."/>
            <person name="Larimer J."/>
            <person name="McCowan C."/>
            <person name="Murphy C."/>
            <person name="Pearson M."/>
            <person name="Priest M."/>
            <person name="Roberts A."/>
            <person name="Saif S."/>
            <person name="Shea T."/>
            <person name="Sykes S."/>
            <person name="Wortman J."/>
            <person name="Nusbaum C."/>
            <person name="Birren B."/>
        </authorList>
    </citation>
    <scope>NUCLEOTIDE SEQUENCE [LARGE SCALE GENOMIC DNA]</scope>
    <source>
        <strain evidence="3">CBS 10118</strain>
    </source>
</reference>
<dbReference type="InterPro" id="IPR000533">
    <property type="entry name" value="Tropomyosin"/>
</dbReference>
<dbReference type="PANTHER" id="PTHR19269">
    <property type="entry name" value="TROPOMYOSIN"/>
    <property type="match status" value="1"/>
</dbReference>
<dbReference type="KEGG" id="kbi:30209023"/>
<dbReference type="RefSeq" id="XP_019048003.2">
    <property type="nucleotide sequence ID" value="XM_019191255.2"/>
</dbReference>
<dbReference type="Pfam" id="PF00261">
    <property type="entry name" value="Tropomyosin"/>
    <property type="match status" value="1"/>
</dbReference>
<reference evidence="3" key="2">
    <citation type="submission" date="2014-01" db="EMBL/GenBank/DDBJ databases">
        <title>Evolution of pathogenesis and genome organization in the Tremellales.</title>
        <authorList>
            <person name="Cuomo C."/>
            <person name="Litvintseva A."/>
            <person name="Heitman J."/>
            <person name="Chen Y."/>
            <person name="Sun S."/>
            <person name="Springer D."/>
            <person name="Dromer F."/>
            <person name="Young S."/>
            <person name="Zeng Q."/>
            <person name="Chapman S."/>
            <person name="Gujja S."/>
            <person name="Saif S."/>
            <person name="Birren B."/>
        </authorList>
    </citation>
    <scope>NUCLEOTIDE SEQUENCE</scope>
    <source>
        <strain evidence="3">CBS 10118</strain>
    </source>
</reference>
<organism evidence="3">
    <name type="scientific">Kwoniella bestiolae CBS 10118</name>
    <dbReference type="NCBI Taxonomy" id="1296100"/>
    <lineage>
        <taxon>Eukaryota</taxon>
        <taxon>Fungi</taxon>
        <taxon>Dikarya</taxon>
        <taxon>Basidiomycota</taxon>
        <taxon>Agaricomycotina</taxon>
        <taxon>Tremellomycetes</taxon>
        <taxon>Tremellales</taxon>
        <taxon>Cryptococcaceae</taxon>
        <taxon>Kwoniella</taxon>
    </lineage>
</organism>
<name>A0A1B9G7F0_9TREE</name>
<feature type="compositionally biased region" description="Basic and acidic residues" evidence="2">
    <location>
        <begin position="30"/>
        <end position="54"/>
    </location>
</feature>
<keyword evidence="1" id="KW-0175">Coiled coil</keyword>
<dbReference type="SUPFAM" id="SSF57997">
    <property type="entry name" value="Tropomyosin"/>
    <property type="match status" value="1"/>
</dbReference>
<sequence length="143" mass="16505">MAPAQLNQTLLERDQEIASLQHKLSLAESEVEKSENQIKDLKSASEEGETHKTTGENLARKVQLLEEELDKAEKDLKETTEKLRQVDVKAEHFERQVARAEQERDEWERKHGEAVEKYQQSKRELDEVVAQMESLVSIALPQN</sequence>